<dbReference type="SUPFAM" id="SSF52540">
    <property type="entry name" value="P-loop containing nucleoside triphosphate hydrolases"/>
    <property type="match status" value="2"/>
</dbReference>
<evidence type="ECO:0000259" key="12">
    <source>
        <dbReference type="PROSITE" id="PS50929"/>
    </source>
</evidence>
<sequence>MESKQVNSLPNPRAKANVVSVLLWTWTLRLFKKGYSKVLKFEDLYVTLKEDRSNYLGDRLESQWSAEIEKSKKRKKEPHLLKTILLTFGWEIFILGVLNGLLEFFFKLGTPILLGKFLQYFKKETTTTFDEALTFGLAFTLTNFLTILSTNHVLFMAAHLGGRIRVAVCSLVYRKALKLSKTALGETAPGKIVNLVANDVNRFEWVMTFIHIMWSGPISTIIVAYILYSEAGYAGLIGIAVLMSTVPIQMYSAKLSSKFRGQTAMKTDERIRLMNEIVSGVQVIKMYSWEKPFCALIELARRLELNIIRKIANLRGLYMTFFLFTTRLALFCTIVSMVLFGQSLSAEKVFVFASFFNVLGDSMTSMFIRGCAEIAECRVSVGRIQKFLMLDEFRPKNVNRKENHESDKDHRDIALKVMKKRAAMSGDEHEAEETDKYHNDWSEILLDQPHSIVMKNVTAKWTPNLSNPTLDSINLKLEKGKLYAVIGTVGSGKSSFLSAILGEINLVEGSIDVTGKVSYVPQDAWIFGASVRQNILFGQEFDAKRYKKVIKSCSLSKDFEQFPEGDHTIVGERGSSLSGGQRARINLARSVYREADVYLFDDPLSAVDAHVGKHLFEECISRHLKGKTRILATHQLQFVKDVDGIILLDQGRIAYYEDHHELLEAYPEYNVLIAGQKEEFEDDDASSQTTELRRRFSSRSGSMIRQADETSIIEDDEEERKFEDIIEGTSKGLVKGNVFFQYFQAGSNVFVILIMTVLFIGTQMLVSMNDYCVPLIVRADESKNRTSFDEIEDTPNDAFFYIYLYTGVTVAVFVVGLTRTIVYYSRCMRSGEALHNRAFSALIRAPLRFFDDNPSGRILNRFSKDTIGIDELLTKAMLDAGQNLLNIAGALTLTCIVNQIFLAPALIIAVICYWIRKVYLKTSKNIKRLEGMTRSPVFTHLNETLSGIATIRAYEAQTNLKYDFDRFQDVHTSSWYMFVTSSFAYAFILDMFTFIFITLTAFTFLMLADQFDGGQVGLAITQLMSIVLLVQWGMRQSAEVTNNLMSVERILEYTQVPPEKNLRDKGISYKYMKKHKLITDADEPNLVPLPSNWPSKGTVEFEHLYLRYAESEDPVLKDLCFFINSSEKVGIVGRTGAGKSSLISALFRLSPLEGTIRIDGLDTGTIALEDLRSHISIIPQNPVLFSGTIRRNLDPFGEFSDQALWDALEQVELKESIIASGDNLDSRVLDQGANFSVGQRQLVCLARSVLRNNKVLMLDEATANVDPQTDALIQTTIRTKFANCTVLTVAHRLNTIIDSDKVMVMDKGHLIEFDHPYTLLQNESSLFRALVAETGDAMFEQLYQMAQKAYEDKVTSTSSTEQTRL</sequence>
<keyword evidence="9 10" id="KW-0472">Membrane</keyword>
<evidence type="ECO:0000313" key="14">
    <source>
        <dbReference type="Proteomes" id="UP001627154"/>
    </source>
</evidence>
<dbReference type="PROSITE" id="PS00211">
    <property type="entry name" value="ABC_TRANSPORTER_1"/>
    <property type="match status" value="2"/>
</dbReference>
<dbReference type="InterPro" id="IPR027417">
    <property type="entry name" value="P-loop_NTPase"/>
</dbReference>
<evidence type="ECO:0000256" key="3">
    <source>
        <dbReference type="ARBA" id="ARBA00022448"/>
    </source>
</evidence>
<comment type="similarity">
    <text evidence="2">Belongs to the ABC transporter superfamily. ABCC family. Conjugate transporter (TC 3.A.1.208) subfamily.</text>
</comment>
<evidence type="ECO:0000259" key="11">
    <source>
        <dbReference type="PROSITE" id="PS50893"/>
    </source>
</evidence>
<dbReference type="CDD" id="cd18579">
    <property type="entry name" value="ABC_6TM_ABCC_D1"/>
    <property type="match status" value="1"/>
</dbReference>
<dbReference type="PANTHER" id="PTHR24223:SF456">
    <property type="entry name" value="MULTIDRUG RESISTANCE-ASSOCIATED PROTEIN LETHAL(2)03659"/>
    <property type="match status" value="1"/>
</dbReference>
<protein>
    <submittedName>
        <fullName evidence="13">Uncharacterized protein</fullName>
    </submittedName>
</protein>
<dbReference type="FunFam" id="3.40.50.300:FF:000973">
    <property type="entry name" value="Multidrug resistance-associated protein 4"/>
    <property type="match status" value="1"/>
</dbReference>
<keyword evidence="4 10" id="KW-0812">Transmembrane</keyword>
<organism evidence="13 14">
    <name type="scientific">Trichogramma kaykai</name>
    <dbReference type="NCBI Taxonomy" id="54128"/>
    <lineage>
        <taxon>Eukaryota</taxon>
        <taxon>Metazoa</taxon>
        <taxon>Ecdysozoa</taxon>
        <taxon>Arthropoda</taxon>
        <taxon>Hexapoda</taxon>
        <taxon>Insecta</taxon>
        <taxon>Pterygota</taxon>
        <taxon>Neoptera</taxon>
        <taxon>Endopterygota</taxon>
        <taxon>Hymenoptera</taxon>
        <taxon>Apocrita</taxon>
        <taxon>Proctotrupomorpha</taxon>
        <taxon>Chalcidoidea</taxon>
        <taxon>Trichogrammatidae</taxon>
        <taxon>Trichogramma</taxon>
    </lineage>
</organism>
<dbReference type="EMBL" id="JBJJXI010000109">
    <property type="protein sequence ID" value="KAL3391516.1"/>
    <property type="molecule type" value="Genomic_DNA"/>
</dbReference>
<dbReference type="InterPro" id="IPR050173">
    <property type="entry name" value="ABC_transporter_C-like"/>
</dbReference>
<dbReference type="PROSITE" id="PS50929">
    <property type="entry name" value="ABC_TM1F"/>
    <property type="match status" value="2"/>
</dbReference>
<feature type="transmembrane region" description="Helical" evidence="10">
    <location>
        <begin position="233"/>
        <end position="251"/>
    </location>
</feature>
<dbReference type="PROSITE" id="PS50893">
    <property type="entry name" value="ABC_TRANSPORTER_2"/>
    <property type="match status" value="2"/>
</dbReference>
<keyword evidence="7" id="KW-0067">ATP-binding</keyword>
<accession>A0ABD2WES2</accession>
<comment type="caution">
    <text evidence="13">The sequence shown here is derived from an EMBL/GenBank/DDBJ whole genome shotgun (WGS) entry which is preliminary data.</text>
</comment>
<feature type="domain" description="ABC transporter" evidence="11">
    <location>
        <begin position="452"/>
        <end position="675"/>
    </location>
</feature>
<feature type="domain" description="ABC transmembrane type-1" evidence="12">
    <location>
        <begin position="100"/>
        <end position="367"/>
    </location>
</feature>
<dbReference type="Gene3D" id="1.20.1560.10">
    <property type="entry name" value="ABC transporter type 1, transmembrane domain"/>
    <property type="match status" value="2"/>
</dbReference>
<evidence type="ECO:0000256" key="8">
    <source>
        <dbReference type="ARBA" id="ARBA00022989"/>
    </source>
</evidence>
<feature type="transmembrane region" description="Helical" evidence="10">
    <location>
        <begin position="739"/>
        <end position="761"/>
    </location>
</feature>
<feature type="domain" description="ABC transporter" evidence="11">
    <location>
        <begin position="1099"/>
        <end position="1332"/>
    </location>
</feature>
<dbReference type="FunFam" id="1.20.1560.10:FF:000014">
    <property type="entry name" value="Multidrug resistance-associated protein member 4"/>
    <property type="match status" value="1"/>
</dbReference>
<dbReference type="InterPro" id="IPR036640">
    <property type="entry name" value="ABC1_TM_sf"/>
</dbReference>
<reference evidence="13 14" key="1">
    <citation type="journal article" date="2024" name="bioRxiv">
        <title>A reference genome for Trichogramma kaykai: A tiny desert-dwelling parasitoid wasp with competing sex-ratio distorters.</title>
        <authorList>
            <person name="Culotta J."/>
            <person name="Lindsey A.R."/>
        </authorList>
    </citation>
    <scope>NUCLEOTIDE SEQUENCE [LARGE SCALE GENOMIC DNA]</scope>
    <source>
        <strain evidence="13 14">KSX58</strain>
    </source>
</reference>
<keyword evidence="8 10" id="KW-1133">Transmembrane helix</keyword>
<evidence type="ECO:0000256" key="4">
    <source>
        <dbReference type="ARBA" id="ARBA00022692"/>
    </source>
</evidence>
<name>A0ABD2WES2_9HYME</name>
<keyword evidence="3" id="KW-0813">Transport</keyword>
<evidence type="ECO:0000313" key="13">
    <source>
        <dbReference type="EMBL" id="KAL3391516.1"/>
    </source>
</evidence>
<feature type="transmembrane region" description="Helical" evidence="10">
    <location>
        <begin position="317"/>
        <end position="343"/>
    </location>
</feature>
<dbReference type="PANTHER" id="PTHR24223">
    <property type="entry name" value="ATP-BINDING CASSETTE SUB-FAMILY C"/>
    <property type="match status" value="1"/>
</dbReference>
<evidence type="ECO:0000256" key="1">
    <source>
        <dbReference type="ARBA" id="ARBA00004141"/>
    </source>
</evidence>
<dbReference type="InterPro" id="IPR003439">
    <property type="entry name" value="ABC_transporter-like_ATP-bd"/>
</dbReference>
<dbReference type="CDD" id="cd03250">
    <property type="entry name" value="ABCC_MRP_domain1"/>
    <property type="match status" value="1"/>
</dbReference>
<keyword evidence="5" id="KW-0677">Repeat</keyword>
<feature type="transmembrane region" description="Helical" evidence="10">
    <location>
        <begin position="798"/>
        <end position="822"/>
    </location>
</feature>
<feature type="transmembrane region" description="Helical" evidence="10">
    <location>
        <begin position="884"/>
        <end position="916"/>
    </location>
</feature>
<dbReference type="GO" id="GO:0016020">
    <property type="term" value="C:membrane"/>
    <property type="evidence" value="ECO:0007669"/>
    <property type="project" value="UniProtKB-SubCell"/>
</dbReference>
<dbReference type="SUPFAM" id="SSF90123">
    <property type="entry name" value="ABC transporter transmembrane region"/>
    <property type="match status" value="2"/>
</dbReference>
<evidence type="ECO:0000256" key="10">
    <source>
        <dbReference type="SAM" id="Phobius"/>
    </source>
</evidence>
<dbReference type="InterPro" id="IPR017871">
    <property type="entry name" value="ABC_transporter-like_CS"/>
</dbReference>
<feature type="transmembrane region" description="Helical" evidence="10">
    <location>
        <begin position="132"/>
        <end position="155"/>
    </location>
</feature>
<dbReference type="Gene3D" id="3.40.50.300">
    <property type="entry name" value="P-loop containing nucleotide triphosphate hydrolases"/>
    <property type="match status" value="2"/>
</dbReference>
<dbReference type="CDD" id="cd03244">
    <property type="entry name" value="ABCC_MRP_domain2"/>
    <property type="match status" value="1"/>
</dbReference>
<evidence type="ECO:0000256" key="2">
    <source>
        <dbReference type="ARBA" id="ARBA00009726"/>
    </source>
</evidence>
<evidence type="ECO:0000256" key="5">
    <source>
        <dbReference type="ARBA" id="ARBA00022737"/>
    </source>
</evidence>
<dbReference type="InterPro" id="IPR044746">
    <property type="entry name" value="ABCC_6TM_D1"/>
</dbReference>
<gene>
    <name evidence="13" type="ORF">TKK_013835</name>
</gene>
<feature type="transmembrane region" description="Helical" evidence="10">
    <location>
        <begin position="205"/>
        <end position="227"/>
    </location>
</feature>
<feature type="transmembrane region" description="Helical" evidence="10">
    <location>
        <begin position="983"/>
        <end position="1004"/>
    </location>
</feature>
<feature type="domain" description="ABC transmembrane type-1" evidence="12">
    <location>
        <begin position="738"/>
        <end position="1042"/>
    </location>
</feature>
<dbReference type="Pfam" id="PF00005">
    <property type="entry name" value="ABC_tran"/>
    <property type="match status" value="2"/>
</dbReference>
<comment type="subcellular location">
    <subcellularLocation>
        <location evidence="1">Membrane</location>
        <topology evidence="1">Multi-pass membrane protein</topology>
    </subcellularLocation>
</comment>
<dbReference type="Pfam" id="PF00664">
    <property type="entry name" value="ABC_membrane"/>
    <property type="match status" value="2"/>
</dbReference>
<evidence type="ECO:0000256" key="6">
    <source>
        <dbReference type="ARBA" id="ARBA00022741"/>
    </source>
</evidence>
<dbReference type="FunFam" id="1.20.1560.10:FF:000026">
    <property type="entry name" value="Multidrug resistance-associated protein lethal(2)03659"/>
    <property type="match status" value="1"/>
</dbReference>
<dbReference type="Proteomes" id="UP001627154">
    <property type="component" value="Unassembled WGS sequence"/>
</dbReference>
<proteinExistence type="inferred from homology"/>
<dbReference type="InterPro" id="IPR011527">
    <property type="entry name" value="ABC1_TM_dom"/>
</dbReference>
<evidence type="ECO:0000256" key="7">
    <source>
        <dbReference type="ARBA" id="ARBA00022840"/>
    </source>
</evidence>
<evidence type="ECO:0000256" key="9">
    <source>
        <dbReference type="ARBA" id="ARBA00023136"/>
    </source>
</evidence>
<dbReference type="GO" id="GO:0005524">
    <property type="term" value="F:ATP binding"/>
    <property type="evidence" value="ECO:0007669"/>
    <property type="project" value="UniProtKB-KW"/>
</dbReference>
<dbReference type="InterPro" id="IPR003593">
    <property type="entry name" value="AAA+_ATPase"/>
</dbReference>
<keyword evidence="6" id="KW-0547">Nucleotide-binding</keyword>
<feature type="transmembrane region" description="Helical" evidence="10">
    <location>
        <begin position="80"/>
        <end position="102"/>
    </location>
</feature>
<keyword evidence="14" id="KW-1185">Reference proteome</keyword>
<dbReference type="FunFam" id="3.40.50.300:FF:000163">
    <property type="entry name" value="Multidrug resistance-associated protein member 4"/>
    <property type="match status" value="1"/>
</dbReference>
<dbReference type="SMART" id="SM00382">
    <property type="entry name" value="AAA"/>
    <property type="match status" value="2"/>
</dbReference>